<dbReference type="GeneID" id="97503156"/>
<evidence type="ECO:0000256" key="2">
    <source>
        <dbReference type="SAM" id="MobiDB-lite"/>
    </source>
</evidence>
<evidence type="ECO:0000256" key="3">
    <source>
        <dbReference type="SAM" id="Phobius"/>
    </source>
</evidence>
<keyword evidence="5" id="KW-1185">Reference proteome</keyword>
<keyword evidence="3" id="KW-0472">Membrane</keyword>
<dbReference type="GO" id="GO:0005886">
    <property type="term" value="C:plasma membrane"/>
    <property type="evidence" value="ECO:0007669"/>
    <property type="project" value="TreeGrafter"/>
</dbReference>
<feature type="transmembrane region" description="Helical" evidence="3">
    <location>
        <begin position="12"/>
        <end position="31"/>
    </location>
</feature>
<dbReference type="PANTHER" id="PTHR37313">
    <property type="entry name" value="UPF0749 PROTEIN RV1825"/>
    <property type="match status" value="1"/>
</dbReference>
<sequence>MAKHTGRHTAKRSKVAGIAVFLVLMLSGFLLTTNLRVNRSVVVSNDTAELVEQRVKKVNSLRKEVDGLSSKVDDLSKTLNSTDGDDAQDGESAGAGTMLPAVEGPGLVVTLNDSPLWKNMVDSSGSTSNINDYVIHQQDVEAVVNALWAGGAESMMIMDQRVLFNSAVRCSGNVLLLQGKKYSPPFKISAIGPVDRMQQALNDSKEIAIYRQYVSAFGLGWKVEKKDKLHFDATDALQQPLKYAKVIESDDSNEDAEQKTEEGNQ</sequence>
<dbReference type="eggNOG" id="COG3879">
    <property type="taxonomic scope" value="Bacteria"/>
</dbReference>
<comment type="caution">
    <text evidence="4">The sequence shown here is derived from an EMBL/GenBank/DDBJ whole genome shotgun (WGS) entry which is preliminary data.</text>
</comment>
<dbReference type="STRING" id="1435051.BMOU_1335"/>
<dbReference type="PANTHER" id="PTHR37313:SF4">
    <property type="entry name" value="CONSERVED MEMBRANE PROTEIN-RELATED"/>
    <property type="match status" value="1"/>
</dbReference>
<organism evidence="4 5">
    <name type="scientific">Bifidobacterium moukalabense DSM 27321</name>
    <dbReference type="NCBI Taxonomy" id="1435051"/>
    <lineage>
        <taxon>Bacteria</taxon>
        <taxon>Bacillati</taxon>
        <taxon>Actinomycetota</taxon>
        <taxon>Actinomycetes</taxon>
        <taxon>Bifidobacteriales</taxon>
        <taxon>Bifidobacteriaceae</taxon>
        <taxon>Bifidobacterium</taxon>
    </lineage>
</organism>
<keyword evidence="3" id="KW-0812">Transmembrane</keyword>
<comment type="similarity">
    <text evidence="1">Belongs to the UPF0749 family.</text>
</comment>
<protein>
    <submittedName>
        <fullName evidence="4">Membrane protein</fullName>
    </submittedName>
</protein>
<evidence type="ECO:0000256" key="1">
    <source>
        <dbReference type="ARBA" id="ARBA00009108"/>
    </source>
</evidence>
<proteinExistence type="inferred from homology"/>
<dbReference type="Pfam" id="PF05949">
    <property type="entry name" value="DUF881"/>
    <property type="match status" value="1"/>
</dbReference>
<dbReference type="EMBL" id="AZMV01000007">
    <property type="protein sequence ID" value="ETY70484.1"/>
    <property type="molecule type" value="Genomic_DNA"/>
</dbReference>
<name>W4N677_9BIFI</name>
<dbReference type="Proteomes" id="UP000019155">
    <property type="component" value="Unassembled WGS sequence"/>
</dbReference>
<dbReference type="OrthoDB" id="3214641at2"/>
<feature type="region of interest" description="Disordered" evidence="2">
    <location>
        <begin position="74"/>
        <end position="100"/>
    </location>
</feature>
<dbReference type="InterPro" id="IPR010273">
    <property type="entry name" value="DUF881"/>
</dbReference>
<evidence type="ECO:0000313" key="4">
    <source>
        <dbReference type="EMBL" id="ETY70484.1"/>
    </source>
</evidence>
<keyword evidence="3" id="KW-1133">Transmembrane helix</keyword>
<dbReference type="PATRIC" id="fig|1435051.3.peg.1314"/>
<gene>
    <name evidence="4" type="ORF">BMOU_1335</name>
</gene>
<dbReference type="AlphaFoldDB" id="W4N677"/>
<dbReference type="Gene3D" id="3.30.70.1880">
    <property type="entry name" value="Protein of unknown function DUF881"/>
    <property type="match status" value="1"/>
</dbReference>
<evidence type="ECO:0000313" key="5">
    <source>
        <dbReference type="Proteomes" id="UP000019155"/>
    </source>
</evidence>
<dbReference type="RefSeq" id="WP_034876074.1">
    <property type="nucleotide sequence ID" value="NZ_AZMV01000007.1"/>
</dbReference>
<accession>W4N677</accession>
<reference evidence="4 5" key="1">
    <citation type="journal article" date="2014" name="Genome Announc.">
        <title>The Genome Sequence of Bifidobacterium moukalabense DSM 27321 Highlights the Close Phylogenetic Relatedness with the Bifidobacterium dentium Taxon.</title>
        <authorList>
            <person name="Lugli G.A."/>
            <person name="Duranti S."/>
            <person name="Milani C."/>
            <person name="Turroni F."/>
            <person name="Viappiani A."/>
            <person name="Mangifesta M."/>
            <person name="van Sinderen D."/>
            <person name="Ventura M."/>
        </authorList>
    </citation>
    <scope>NUCLEOTIDE SEQUENCE [LARGE SCALE GENOMIC DNA]</scope>
    <source>
        <strain evidence="4 5">DSM 27321</strain>
    </source>
</reference>